<reference evidence="1" key="2">
    <citation type="journal article" date="2022" name="Microbiol. Resour. Announc.">
        <title>Metagenome Sequencing to Explore Phylogenomics of Terrestrial Cyanobacteria.</title>
        <authorList>
            <person name="Ward R.D."/>
            <person name="Stajich J.E."/>
            <person name="Johansen J.R."/>
            <person name="Huntemann M."/>
            <person name="Clum A."/>
            <person name="Foster B."/>
            <person name="Foster B."/>
            <person name="Roux S."/>
            <person name="Palaniappan K."/>
            <person name="Varghese N."/>
            <person name="Mukherjee S."/>
            <person name="Reddy T.B.K."/>
            <person name="Daum C."/>
            <person name="Copeland A."/>
            <person name="Chen I.A."/>
            <person name="Ivanova N.N."/>
            <person name="Kyrpides N.C."/>
            <person name="Shapiro N."/>
            <person name="Eloe-Fadrosh E.A."/>
            <person name="Pietrasiak N."/>
        </authorList>
    </citation>
    <scope>NUCLEOTIDE SEQUENCE</scope>
    <source>
        <strain evidence="1">CPER-KK1</strain>
    </source>
</reference>
<organism evidence="1 2">
    <name type="scientific">Symplocastrum torsivum CPER-KK1</name>
    <dbReference type="NCBI Taxonomy" id="450513"/>
    <lineage>
        <taxon>Bacteria</taxon>
        <taxon>Bacillati</taxon>
        <taxon>Cyanobacteriota</taxon>
        <taxon>Cyanophyceae</taxon>
        <taxon>Oscillatoriophycideae</taxon>
        <taxon>Oscillatoriales</taxon>
        <taxon>Microcoleaceae</taxon>
        <taxon>Symplocastrum</taxon>
    </lineage>
</organism>
<proteinExistence type="predicted"/>
<evidence type="ECO:0000313" key="2">
    <source>
        <dbReference type="Proteomes" id="UP000753908"/>
    </source>
</evidence>
<comment type="caution">
    <text evidence="1">The sequence shown here is derived from an EMBL/GenBank/DDBJ whole genome shotgun (WGS) entry which is preliminary data.</text>
</comment>
<evidence type="ECO:0000313" key="1">
    <source>
        <dbReference type="EMBL" id="MBW4544927.1"/>
    </source>
</evidence>
<dbReference type="AlphaFoldDB" id="A0A951PK17"/>
<protein>
    <submittedName>
        <fullName evidence="1">Uncharacterized protein</fullName>
    </submittedName>
</protein>
<accession>A0A951PK17</accession>
<reference evidence="1" key="1">
    <citation type="submission" date="2021-05" db="EMBL/GenBank/DDBJ databases">
        <authorList>
            <person name="Pietrasiak N."/>
            <person name="Ward R."/>
            <person name="Stajich J.E."/>
            <person name="Kurbessoian T."/>
        </authorList>
    </citation>
    <scope>NUCLEOTIDE SEQUENCE</scope>
    <source>
        <strain evidence="1">CPER-KK1</strain>
    </source>
</reference>
<sequence>MTPFLIMPGEIGWSCTEPWKEYLEQEEYRSSGVQEFRRRIQKFFQCAIASLQGLPDVDPTHLMSLLNFSQCNCPT</sequence>
<gene>
    <name evidence="1" type="ORF">KME25_10855</name>
</gene>
<name>A0A951PK17_9CYAN</name>
<dbReference type="Proteomes" id="UP000753908">
    <property type="component" value="Unassembled WGS sequence"/>
</dbReference>
<dbReference type="EMBL" id="JAHHIF010000011">
    <property type="protein sequence ID" value="MBW4544927.1"/>
    <property type="molecule type" value="Genomic_DNA"/>
</dbReference>